<gene>
    <name evidence="2" type="ORF">KCV87_34305</name>
</gene>
<evidence type="ECO:0000256" key="1">
    <source>
        <dbReference type="SAM" id="MobiDB-lite"/>
    </source>
</evidence>
<protein>
    <recommendedName>
        <fullName evidence="4">YbaB/EbfC DNA-binding family protein</fullName>
    </recommendedName>
</protein>
<proteinExistence type="predicted"/>
<evidence type="ECO:0000313" key="2">
    <source>
        <dbReference type="EMBL" id="QUF04328.1"/>
    </source>
</evidence>
<dbReference type="Proteomes" id="UP000677152">
    <property type="component" value="Chromosome"/>
</dbReference>
<accession>A0AA45L765</accession>
<feature type="compositionally biased region" description="Basic and acidic residues" evidence="1">
    <location>
        <begin position="116"/>
        <end position="145"/>
    </location>
</feature>
<dbReference type="AlphaFoldDB" id="A0AA45L765"/>
<reference evidence="2" key="1">
    <citation type="submission" date="2021-04" db="EMBL/GenBank/DDBJ databases">
        <title>Genomic sequence of Actinosynnema pretiosum subsp. pretiosum ATCC 31280 (C-14919).</title>
        <authorList>
            <person name="Bai L."/>
            <person name="Wang X."/>
            <person name="Xiao Y."/>
        </authorList>
    </citation>
    <scope>NUCLEOTIDE SEQUENCE</scope>
    <source>
        <strain evidence="2">ATCC 31280</strain>
    </source>
</reference>
<feature type="region of interest" description="Disordered" evidence="1">
    <location>
        <begin position="89"/>
        <end position="252"/>
    </location>
</feature>
<organism evidence="2 3">
    <name type="scientific">Actinosynnema pretiosum subsp. pretiosum</name>
    <dbReference type="NCBI Taxonomy" id="103721"/>
    <lineage>
        <taxon>Bacteria</taxon>
        <taxon>Bacillati</taxon>
        <taxon>Actinomycetota</taxon>
        <taxon>Actinomycetes</taxon>
        <taxon>Pseudonocardiales</taxon>
        <taxon>Pseudonocardiaceae</taxon>
        <taxon>Actinosynnema</taxon>
    </lineage>
</organism>
<sequence>MADPGQFFSRYGEQFARAQRAEGADGEPVATFRVVVSSADGEIAVTVDDSGHLVDLKLGESLRHHDGAAVAAEVLRLLQAVRAKSDVVPERVKPSAQARADAERFSGQVLESAVETAREPVREPVREPAAEPAREPAVEPVREQAPDPAPEPSADPFGEGDHPRPAGHLRPADPPRTGGLLRPVDQPLPVEPARPGGHHRPADPHRQAEPRHTEPRRPEPRRPEPRQEPPAAEDGKPRMPLFPPPATPRRNP</sequence>
<evidence type="ECO:0008006" key="4">
    <source>
        <dbReference type="Google" id="ProtNLM"/>
    </source>
</evidence>
<feature type="compositionally biased region" description="Basic and acidic residues" evidence="1">
    <location>
        <begin position="200"/>
        <end position="237"/>
    </location>
</feature>
<feature type="compositionally biased region" description="Pro residues" evidence="1">
    <location>
        <begin position="240"/>
        <end position="252"/>
    </location>
</feature>
<evidence type="ECO:0000313" key="3">
    <source>
        <dbReference type="Proteomes" id="UP000677152"/>
    </source>
</evidence>
<name>A0AA45L765_9PSEU</name>
<dbReference type="EMBL" id="CP073249">
    <property type="protein sequence ID" value="QUF04328.1"/>
    <property type="molecule type" value="Genomic_DNA"/>
</dbReference>